<gene>
    <name evidence="1" type="ORF">RF11_10186</name>
</gene>
<accession>A0A0C2JSH2</accession>
<proteinExistence type="predicted"/>
<reference evidence="1 2" key="1">
    <citation type="journal article" date="2014" name="Genome Biol. Evol.">
        <title>The genome of the myxosporean Thelohanellus kitauei shows adaptations to nutrient acquisition within its fish host.</title>
        <authorList>
            <person name="Yang Y."/>
            <person name="Xiong J."/>
            <person name="Zhou Z."/>
            <person name="Huo F."/>
            <person name="Miao W."/>
            <person name="Ran C."/>
            <person name="Liu Y."/>
            <person name="Zhang J."/>
            <person name="Feng J."/>
            <person name="Wang M."/>
            <person name="Wang M."/>
            <person name="Wang L."/>
            <person name="Yao B."/>
        </authorList>
    </citation>
    <scope>NUCLEOTIDE SEQUENCE [LARGE SCALE GENOMIC DNA]</scope>
    <source>
        <strain evidence="1">Wuqing</strain>
    </source>
</reference>
<name>A0A0C2JSH2_THEKT</name>
<comment type="caution">
    <text evidence="1">The sequence shown here is derived from an EMBL/GenBank/DDBJ whole genome shotgun (WGS) entry which is preliminary data.</text>
</comment>
<dbReference type="EMBL" id="JWZT01001255">
    <property type="protein sequence ID" value="KII72388.1"/>
    <property type="molecule type" value="Genomic_DNA"/>
</dbReference>
<organism evidence="1 2">
    <name type="scientific">Thelohanellus kitauei</name>
    <name type="common">Myxosporean</name>
    <dbReference type="NCBI Taxonomy" id="669202"/>
    <lineage>
        <taxon>Eukaryota</taxon>
        <taxon>Metazoa</taxon>
        <taxon>Cnidaria</taxon>
        <taxon>Myxozoa</taxon>
        <taxon>Myxosporea</taxon>
        <taxon>Bivalvulida</taxon>
        <taxon>Platysporina</taxon>
        <taxon>Myxobolidae</taxon>
        <taxon>Thelohanellus</taxon>
    </lineage>
</organism>
<keyword evidence="2" id="KW-1185">Reference proteome</keyword>
<dbReference type="Proteomes" id="UP000031668">
    <property type="component" value="Unassembled WGS sequence"/>
</dbReference>
<sequence length="129" mass="14767">MSLKFRQSRSIYAIDVGSSIKFICTKKHGSLHYQTLFYTILVPAMTNTNLVDREKNQQAEYRNHGDCYLVLHWIFATPHISPTVKNVFDLIGSTYGPSSVKESNKRGWTISCIMAHQNNLLQNAALYIR</sequence>
<evidence type="ECO:0000313" key="2">
    <source>
        <dbReference type="Proteomes" id="UP000031668"/>
    </source>
</evidence>
<evidence type="ECO:0000313" key="1">
    <source>
        <dbReference type="EMBL" id="KII72388.1"/>
    </source>
</evidence>
<protein>
    <submittedName>
        <fullName evidence="1">Uncharacterized protein</fullName>
    </submittedName>
</protein>
<dbReference type="AlphaFoldDB" id="A0A0C2JSH2"/>